<dbReference type="PROSITE" id="PS50021">
    <property type="entry name" value="CH"/>
    <property type="match status" value="1"/>
</dbReference>
<dbReference type="Pfam" id="PF06294">
    <property type="entry name" value="CH_2"/>
    <property type="match status" value="1"/>
</dbReference>
<protein>
    <recommendedName>
        <fullName evidence="2">Calponin-homology (CH) domain-containing protein</fullName>
    </recommendedName>
</protein>
<dbReference type="InterPro" id="IPR052111">
    <property type="entry name" value="Spermatogenesis_Ciliary_MAP"/>
</dbReference>
<dbReference type="SUPFAM" id="SSF48371">
    <property type="entry name" value="ARM repeat"/>
    <property type="match status" value="1"/>
</dbReference>
<feature type="compositionally biased region" description="Gly residues" evidence="1">
    <location>
        <begin position="244"/>
        <end position="260"/>
    </location>
</feature>
<dbReference type="Gene3D" id="1.10.418.10">
    <property type="entry name" value="Calponin-like domain"/>
    <property type="match status" value="1"/>
</dbReference>
<dbReference type="PANTHER" id="PTHR12509:SF8">
    <property type="entry name" value="SPERMATOGENESIS-ASSOCIATED PROTEIN 4"/>
    <property type="match status" value="1"/>
</dbReference>
<feature type="domain" description="Calponin-homology (CH)" evidence="2">
    <location>
        <begin position="14"/>
        <end position="126"/>
    </location>
</feature>
<gene>
    <name evidence="3" type="ORF">FNF29_03634</name>
</gene>
<evidence type="ECO:0000313" key="3">
    <source>
        <dbReference type="EMBL" id="KAA0152745.1"/>
    </source>
</evidence>
<dbReference type="GO" id="GO:0051493">
    <property type="term" value="P:regulation of cytoskeleton organization"/>
    <property type="evidence" value="ECO:0007669"/>
    <property type="project" value="TreeGrafter"/>
</dbReference>
<dbReference type="InterPro" id="IPR001715">
    <property type="entry name" value="CH_dom"/>
</dbReference>
<evidence type="ECO:0000259" key="2">
    <source>
        <dbReference type="PROSITE" id="PS50021"/>
    </source>
</evidence>
<comment type="caution">
    <text evidence="3">The sequence shown here is derived from an EMBL/GenBank/DDBJ whole genome shotgun (WGS) entry which is preliminary data.</text>
</comment>
<feature type="compositionally biased region" description="Gly residues" evidence="1">
    <location>
        <begin position="319"/>
        <end position="329"/>
    </location>
</feature>
<organism evidence="3 4">
    <name type="scientific">Cafeteria roenbergensis</name>
    <name type="common">Marine flagellate</name>
    <dbReference type="NCBI Taxonomy" id="33653"/>
    <lineage>
        <taxon>Eukaryota</taxon>
        <taxon>Sar</taxon>
        <taxon>Stramenopiles</taxon>
        <taxon>Bigyra</taxon>
        <taxon>Opalozoa</taxon>
        <taxon>Bicosoecida</taxon>
        <taxon>Cafeteriaceae</taxon>
        <taxon>Cafeteria</taxon>
    </lineage>
</organism>
<dbReference type="AlphaFoldDB" id="A0A5A8CI67"/>
<dbReference type="OMA" id="IEREFHP"/>
<evidence type="ECO:0000256" key="1">
    <source>
        <dbReference type="SAM" id="MobiDB-lite"/>
    </source>
</evidence>
<keyword evidence="4" id="KW-1185">Reference proteome</keyword>
<evidence type="ECO:0000313" key="4">
    <source>
        <dbReference type="Proteomes" id="UP000323011"/>
    </source>
</evidence>
<feature type="region of interest" description="Disordered" evidence="1">
    <location>
        <begin position="244"/>
        <end position="267"/>
    </location>
</feature>
<reference evidence="3 4" key="1">
    <citation type="submission" date="2019-07" db="EMBL/GenBank/DDBJ databases">
        <title>Genomes of Cafeteria roenbergensis.</title>
        <authorList>
            <person name="Fischer M.G."/>
            <person name="Hackl T."/>
            <person name="Roman M."/>
        </authorList>
    </citation>
    <scope>NUCLEOTIDE SEQUENCE [LARGE SCALE GENOMIC DNA]</scope>
    <source>
        <strain evidence="3 4">BVI</strain>
    </source>
</reference>
<dbReference type="InterPro" id="IPR036872">
    <property type="entry name" value="CH_dom_sf"/>
</dbReference>
<feature type="compositionally biased region" description="Acidic residues" evidence="1">
    <location>
        <begin position="792"/>
        <end position="801"/>
    </location>
</feature>
<dbReference type="GO" id="GO:0008017">
    <property type="term" value="F:microtubule binding"/>
    <property type="evidence" value="ECO:0007669"/>
    <property type="project" value="TreeGrafter"/>
</dbReference>
<dbReference type="PANTHER" id="PTHR12509">
    <property type="entry name" value="SPERMATOGENESIS-ASSOCIATED 4-RELATED"/>
    <property type="match status" value="1"/>
</dbReference>
<dbReference type="InterPro" id="IPR010441">
    <property type="entry name" value="CH_2"/>
</dbReference>
<feature type="region of interest" description="Disordered" evidence="1">
    <location>
        <begin position="310"/>
        <end position="337"/>
    </location>
</feature>
<dbReference type="InterPro" id="IPR016024">
    <property type="entry name" value="ARM-type_fold"/>
</dbReference>
<name>A0A5A8CI67_CAFRO</name>
<dbReference type="GO" id="GO:0005930">
    <property type="term" value="C:axoneme"/>
    <property type="evidence" value="ECO:0007669"/>
    <property type="project" value="TreeGrafter"/>
</dbReference>
<dbReference type="Proteomes" id="UP000323011">
    <property type="component" value="Unassembled WGS sequence"/>
</dbReference>
<dbReference type="EMBL" id="VLTN01000019">
    <property type="protein sequence ID" value="KAA0152745.1"/>
    <property type="molecule type" value="Genomic_DNA"/>
</dbReference>
<sequence>MAAPAGGPATQANRSLHRDVLKWVQSLDLALPVKNPRRDFANGVLVAQIYSRTYEADISMHGFQNGNSLKVKRDNWSQLKRFFRKRGICPGGKPVTDAEVENIIHARAGAAVSFVHRTYSLLTGKQVRAPRAGSTGPAVTVPAYAQPTAARVVYERSRDPEVELRTDEGERAGVMAAALSGHKQSLQRQREEQPERFVPTSVRAERAARALEAQRQPHAVAEEAGPVRAVTVRQVRVRRLGDAEGGAAGAAGGGAGGSAGGASAARIRAERELRADALREPSTGTLGSDSAMMGGGSLLEAASMMGGAADERAAAASGRGSGAGRGHSGSAGDAGSASGSRALDIMSGAIARSLAGSGFEGKLDAGRPAAFALVDVLTSDSSFPDEVAAAAIAAVAAETPALADACLDSPRGFLHVVSLLQPLLAGIVEATETFVSVARAYEELGLAMAERDRALAFQLLKDLAVPALVMLVKHRPAKRLHILRVMYSFTGAVVRHRRAVITTLHEQLADLGSFLSCLSLLIYIEHDLHSLLELYLYYARVGIAVPSPHLRAAAVAMLGVVASEYPAAVAPFLPKLEGLLSDSWWELRAQLAVLASAFLAVLDSVEVAADADGQGDEGAAPPSGAAQLDDWLSGLLSGAHGVALPLPQQAANESRQSALRILDATLRPGVSRGLALRVAVAYSAKALAVEPAIAPRFLECLCSLDVNVAARLLDLDPHGRPDELPVTGHSGGRYIQPSVPDEWPAGLMAETAVLRFEPEAPGALSPQALAVVMALLRPVRDGGEEQPQGGKEDEDGEDADADGPLRIGPGLEDRLFVPLQEHVAASLQDPATCRFGLDIISFVALYGEAGPAAITHPSVVSAIAGLQQQEASPAQEQCLGTLSRVLGELAKQGLADAVHECISLVADAAGGLPPASPLHRLAEQLQ</sequence>
<accession>A0A5A8CI67</accession>
<proteinExistence type="predicted"/>
<feature type="region of interest" description="Disordered" evidence="1">
    <location>
        <begin position="781"/>
        <end position="807"/>
    </location>
</feature>